<proteinExistence type="predicted"/>
<sequence length="149" mass="17171">MLLHQSLIFSNHRVTFFADQYHDFIKTSHRPVLLLTSRKKQNIDLYRTNTVALVRPRSYTCELVSQLSLLSRMPQLLLRLLRLYWATASPPGRGVKTFNNLRQCSIVRGQFHIPLRRFIPASGIGSCNRFRSRGSSTESGRPSLDHGYL</sequence>
<evidence type="ECO:0000313" key="3">
    <source>
        <dbReference type="Proteomes" id="UP000799324"/>
    </source>
</evidence>
<dbReference type="Proteomes" id="UP000799324">
    <property type="component" value="Unassembled WGS sequence"/>
</dbReference>
<gene>
    <name evidence="2" type="ORF">K491DRAFT_387708</name>
</gene>
<evidence type="ECO:0000256" key="1">
    <source>
        <dbReference type="SAM" id="MobiDB-lite"/>
    </source>
</evidence>
<dbReference type="AlphaFoldDB" id="A0A6A6TPU9"/>
<name>A0A6A6TPU9_9PLEO</name>
<reference evidence="2" key="1">
    <citation type="journal article" date="2020" name="Stud. Mycol.">
        <title>101 Dothideomycetes genomes: a test case for predicting lifestyles and emergence of pathogens.</title>
        <authorList>
            <person name="Haridas S."/>
            <person name="Albert R."/>
            <person name="Binder M."/>
            <person name="Bloem J."/>
            <person name="Labutti K."/>
            <person name="Salamov A."/>
            <person name="Andreopoulos B."/>
            <person name="Baker S."/>
            <person name="Barry K."/>
            <person name="Bills G."/>
            <person name="Bluhm B."/>
            <person name="Cannon C."/>
            <person name="Castanera R."/>
            <person name="Culley D."/>
            <person name="Daum C."/>
            <person name="Ezra D."/>
            <person name="Gonzalez J."/>
            <person name="Henrissat B."/>
            <person name="Kuo A."/>
            <person name="Liang C."/>
            <person name="Lipzen A."/>
            <person name="Lutzoni F."/>
            <person name="Magnuson J."/>
            <person name="Mondo S."/>
            <person name="Nolan M."/>
            <person name="Ohm R."/>
            <person name="Pangilinan J."/>
            <person name="Park H.-J."/>
            <person name="Ramirez L."/>
            <person name="Alfaro M."/>
            <person name="Sun H."/>
            <person name="Tritt A."/>
            <person name="Yoshinaga Y."/>
            <person name="Zwiers L.-H."/>
            <person name="Turgeon B."/>
            <person name="Goodwin S."/>
            <person name="Spatafora J."/>
            <person name="Crous P."/>
            <person name="Grigoriev I."/>
        </authorList>
    </citation>
    <scope>NUCLEOTIDE SEQUENCE</scope>
    <source>
        <strain evidence="2">CBS 122681</strain>
    </source>
</reference>
<evidence type="ECO:0000313" key="2">
    <source>
        <dbReference type="EMBL" id="KAF2661812.1"/>
    </source>
</evidence>
<organism evidence="2 3">
    <name type="scientific">Lophiostoma macrostomum CBS 122681</name>
    <dbReference type="NCBI Taxonomy" id="1314788"/>
    <lineage>
        <taxon>Eukaryota</taxon>
        <taxon>Fungi</taxon>
        <taxon>Dikarya</taxon>
        <taxon>Ascomycota</taxon>
        <taxon>Pezizomycotina</taxon>
        <taxon>Dothideomycetes</taxon>
        <taxon>Pleosporomycetidae</taxon>
        <taxon>Pleosporales</taxon>
        <taxon>Lophiostomataceae</taxon>
        <taxon>Lophiostoma</taxon>
    </lineage>
</organism>
<accession>A0A6A6TPU9</accession>
<feature type="region of interest" description="Disordered" evidence="1">
    <location>
        <begin position="130"/>
        <end position="149"/>
    </location>
</feature>
<dbReference type="EMBL" id="MU004292">
    <property type="protein sequence ID" value="KAF2661812.1"/>
    <property type="molecule type" value="Genomic_DNA"/>
</dbReference>
<protein>
    <submittedName>
        <fullName evidence="2">Uncharacterized protein</fullName>
    </submittedName>
</protein>
<keyword evidence="3" id="KW-1185">Reference proteome</keyword>